<dbReference type="Proteomes" id="UP000824782">
    <property type="component" value="Unassembled WGS sequence"/>
</dbReference>
<evidence type="ECO:0000256" key="2">
    <source>
        <dbReference type="ARBA" id="ARBA00023319"/>
    </source>
</evidence>
<keyword evidence="2" id="KW-0393">Immunoglobulin domain</keyword>
<evidence type="ECO:0000256" key="3">
    <source>
        <dbReference type="SAM" id="Phobius"/>
    </source>
</evidence>
<dbReference type="PANTHER" id="PTHR19944">
    <property type="entry name" value="MHC CLASS II-RELATED"/>
    <property type="match status" value="1"/>
</dbReference>
<gene>
    <name evidence="5" type="ORF">GDO81_019730</name>
</gene>
<feature type="transmembrane region" description="Helical" evidence="3">
    <location>
        <begin position="165"/>
        <end position="186"/>
    </location>
</feature>
<evidence type="ECO:0000313" key="5">
    <source>
        <dbReference type="EMBL" id="KAG8546119.1"/>
    </source>
</evidence>
<dbReference type="PROSITE" id="PS50835">
    <property type="entry name" value="IG_LIKE"/>
    <property type="match status" value="1"/>
</dbReference>
<dbReference type="InterPro" id="IPR050160">
    <property type="entry name" value="MHC/Immunoglobulin"/>
</dbReference>
<evidence type="ECO:0000259" key="4">
    <source>
        <dbReference type="PROSITE" id="PS50835"/>
    </source>
</evidence>
<sequence length="195" mass="22151">MDIGSLQSTFYVMALLLMEISLWPHGSALVFGKGTALFALNKDPADPKVSIYRSSKRELDELKFISLVCVATGFYPEYVKIKWFVNNLERINLYEPTPQEAKDGFYSTSKRLTLTRSEYFNPDSTFRCEAAFLDGTGKDSAEVKGEADCGVSRESYSIQVNQGKISYIMVLCKSALYALIVLILVWRKKVRKYYI</sequence>
<dbReference type="AlphaFoldDB" id="A0AAV6ZFE5"/>
<organism evidence="5 6">
    <name type="scientific">Engystomops pustulosus</name>
    <name type="common">Tungara frog</name>
    <name type="synonym">Physalaemus pustulosus</name>
    <dbReference type="NCBI Taxonomy" id="76066"/>
    <lineage>
        <taxon>Eukaryota</taxon>
        <taxon>Metazoa</taxon>
        <taxon>Chordata</taxon>
        <taxon>Craniata</taxon>
        <taxon>Vertebrata</taxon>
        <taxon>Euteleostomi</taxon>
        <taxon>Amphibia</taxon>
        <taxon>Batrachia</taxon>
        <taxon>Anura</taxon>
        <taxon>Neobatrachia</taxon>
        <taxon>Hyloidea</taxon>
        <taxon>Leptodactylidae</taxon>
        <taxon>Leiuperinae</taxon>
        <taxon>Engystomops</taxon>
    </lineage>
</organism>
<keyword evidence="6" id="KW-1185">Reference proteome</keyword>
<dbReference type="InterPro" id="IPR007110">
    <property type="entry name" value="Ig-like_dom"/>
</dbReference>
<proteinExistence type="predicted"/>
<dbReference type="SMART" id="SM00407">
    <property type="entry name" value="IGc1"/>
    <property type="match status" value="1"/>
</dbReference>
<keyword evidence="1" id="KW-1015">Disulfide bond</keyword>
<dbReference type="Pfam" id="PF07654">
    <property type="entry name" value="C1-set"/>
    <property type="match status" value="1"/>
</dbReference>
<comment type="caution">
    <text evidence="5">The sequence shown here is derived from an EMBL/GenBank/DDBJ whole genome shotgun (WGS) entry which is preliminary data.</text>
</comment>
<name>A0AAV6ZFE5_ENGPU</name>
<keyword evidence="3" id="KW-0812">Transmembrane</keyword>
<keyword evidence="3" id="KW-0472">Membrane</keyword>
<keyword evidence="3" id="KW-1133">Transmembrane helix</keyword>
<evidence type="ECO:0000313" key="6">
    <source>
        <dbReference type="Proteomes" id="UP000824782"/>
    </source>
</evidence>
<dbReference type="InterPro" id="IPR013783">
    <property type="entry name" value="Ig-like_fold"/>
</dbReference>
<reference evidence="5" key="1">
    <citation type="thesis" date="2020" institute="ProQuest LLC" country="789 East Eisenhower Parkway, Ann Arbor, MI, USA">
        <title>Comparative Genomics and Chromosome Evolution.</title>
        <authorList>
            <person name="Mudd A.B."/>
        </authorList>
    </citation>
    <scope>NUCLEOTIDE SEQUENCE</scope>
    <source>
        <strain evidence="5">237g6f4</strain>
        <tissue evidence="5">Blood</tissue>
    </source>
</reference>
<dbReference type="EMBL" id="WNYA01001239">
    <property type="protein sequence ID" value="KAG8546119.1"/>
    <property type="molecule type" value="Genomic_DNA"/>
</dbReference>
<dbReference type="PANTHER" id="PTHR19944:SF98">
    <property type="entry name" value="IG-LIKE DOMAIN-CONTAINING PROTEIN"/>
    <property type="match status" value="1"/>
</dbReference>
<dbReference type="Gene3D" id="2.60.40.10">
    <property type="entry name" value="Immunoglobulins"/>
    <property type="match status" value="1"/>
</dbReference>
<feature type="domain" description="Ig-like" evidence="4">
    <location>
        <begin position="47"/>
        <end position="144"/>
    </location>
</feature>
<protein>
    <recommendedName>
        <fullName evidence="4">Ig-like domain-containing protein</fullName>
    </recommendedName>
</protein>
<dbReference type="InterPro" id="IPR036179">
    <property type="entry name" value="Ig-like_dom_sf"/>
</dbReference>
<dbReference type="SUPFAM" id="SSF48726">
    <property type="entry name" value="Immunoglobulin"/>
    <property type="match status" value="1"/>
</dbReference>
<evidence type="ECO:0000256" key="1">
    <source>
        <dbReference type="ARBA" id="ARBA00023157"/>
    </source>
</evidence>
<dbReference type="InterPro" id="IPR003597">
    <property type="entry name" value="Ig_C1-set"/>
</dbReference>
<accession>A0AAV6ZFE5</accession>